<dbReference type="GO" id="GO:0032259">
    <property type="term" value="P:methylation"/>
    <property type="evidence" value="ECO:0007669"/>
    <property type="project" value="UniProtKB-KW"/>
</dbReference>
<keyword evidence="3" id="KW-0489">Methyltransferase</keyword>
<keyword evidence="3" id="KW-0830">Ubiquinone</keyword>
<sequence>MSQSEFFDSIAKEWDNIIEVNEEKINTLLSKVDIKDNDNILDVGTGTGVLIPFLKNLNSNGIIKGIDVSSGMLDIANQKFKELENVSFEVLDVENSSIEEKYDKIVLYSMFPHLKNKTNTIKILVENNLNKDGKLIIAHSNSREFLNNMHKEKDKRVSEDRLIPIKDQKTLFEQVNLNVLDAYEDDEIYYLVVNKK</sequence>
<protein>
    <submittedName>
        <fullName evidence="3">Ubiquinone biosynthesis O-methyltransferase</fullName>
        <ecNumber evidence="3">2.1.1.222</ecNumber>
    </submittedName>
</protein>
<accession>A0A645EBP2</accession>
<dbReference type="Gene3D" id="3.40.50.150">
    <property type="entry name" value="Vaccinia Virus protein VP39"/>
    <property type="match status" value="1"/>
</dbReference>
<dbReference type="EC" id="2.1.1.222" evidence="3"/>
<evidence type="ECO:0000259" key="2">
    <source>
        <dbReference type="Pfam" id="PF13847"/>
    </source>
</evidence>
<dbReference type="PANTHER" id="PTHR43861">
    <property type="entry name" value="TRANS-ACONITATE 2-METHYLTRANSFERASE-RELATED"/>
    <property type="match status" value="1"/>
</dbReference>
<dbReference type="Pfam" id="PF13847">
    <property type="entry name" value="Methyltransf_31"/>
    <property type="match status" value="1"/>
</dbReference>
<keyword evidence="1 3" id="KW-0808">Transferase</keyword>
<evidence type="ECO:0000256" key="1">
    <source>
        <dbReference type="ARBA" id="ARBA00022679"/>
    </source>
</evidence>
<dbReference type="InterPro" id="IPR025714">
    <property type="entry name" value="Methyltranfer_dom"/>
</dbReference>
<dbReference type="InterPro" id="IPR029063">
    <property type="entry name" value="SAM-dependent_MTases_sf"/>
</dbReference>
<comment type="caution">
    <text evidence="3">The sequence shown here is derived from an EMBL/GenBank/DDBJ whole genome shotgun (WGS) entry which is preliminary data.</text>
</comment>
<name>A0A645EBP2_9ZZZZ</name>
<organism evidence="3">
    <name type="scientific">bioreactor metagenome</name>
    <dbReference type="NCBI Taxonomy" id="1076179"/>
    <lineage>
        <taxon>unclassified sequences</taxon>
        <taxon>metagenomes</taxon>
        <taxon>ecological metagenomes</taxon>
    </lineage>
</organism>
<dbReference type="CDD" id="cd02440">
    <property type="entry name" value="AdoMet_MTases"/>
    <property type="match status" value="1"/>
</dbReference>
<reference evidence="3" key="1">
    <citation type="submission" date="2019-08" db="EMBL/GenBank/DDBJ databases">
        <authorList>
            <person name="Kucharzyk K."/>
            <person name="Murdoch R.W."/>
            <person name="Higgins S."/>
            <person name="Loffler F."/>
        </authorList>
    </citation>
    <scope>NUCLEOTIDE SEQUENCE</scope>
</reference>
<dbReference type="PANTHER" id="PTHR43861:SF3">
    <property type="entry name" value="PUTATIVE (AFU_ORTHOLOGUE AFUA_2G14390)-RELATED"/>
    <property type="match status" value="1"/>
</dbReference>
<dbReference type="EMBL" id="VSSQ01044865">
    <property type="protein sequence ID" value="MPM98729.1"/>
    <property type="molecule type" value="Genomic_DNA"/>
</dbReference>
<dbReference type="AlphaFoldDB" id="A0A645EBP2"/>
<feature type="domain" description="Methyltransferase" evidence="2">
    <location>
        <begin position="34"/>
        <end position="155"/>
    </location>
</feature>
<evidence type="ECO:0000313" key="3">
    <source>
        <dbReference type="EMBL" id="MPM98729.1"/>
    </source>
</evidence>
<proteinExistence type="predicted"/>
<dbReference type="SUPFAM" id="SSF53335">
    <property type="entry name" value="S-adenosyl-L-methionine-dependent methyltransferases"/>
    <property type="match status" value="1"/>
</dbReference>
<dbReference type="GO" id="GO:0102208">
    <property type="term" value="F:2-polyprenyl-6-hydroxyphenol methylase activity"/>
    <property type="evidence" value="ECO:0007669"/>
    <property type="project" value="UniProtKB-EC"/>
</dbReference>
<gene>
    <name evidence="3" type="primary">ubiG_54</name>
    <name evidence="3" type="ORF">SDC9_145918</name>
</gene>